<reference evidence="7" key="1">
    <citation type="submission" date="2021-01" db="EMBL/GenBank/DDBJ databases">
        <authorList>
            <person name="Corre E."/>
            <person name="Pelletier E."/>
            <person name="Niang G."/>
            <person name="Scheremetjew M."/>
            <person name="Finn R."/>
            <person name="Kale V."/>
            <person name="Holt S."/>
            <person name="Cochrane G."/>
            <person name="Meng A."/>
            <person name="Brown T."/>
            <person name="Cohen L."/>
        </authorList>
    </citation>
    <scope>NUCLEOTIDE SEQUENCE</scope>
    <source>
        <strain evidence="7">CCMP1381</strain>
    </source>
</reference>
<dbReference type="InterPro" id="IPR004344">
    <property type="entry name" value="TTL/TTLL_fam"/>
</dbReference>
<gene>
    <name evidence="7" type="ORF">DSPE1174_LOCUS4252</name>
</gene>
<dbReference type="GO" id="GO:0000226">
    <property type="term" value="P:microtubule cytoskeleton organization"/>
    <property type="evidence" value="ECO:0007669"/>
    <property type="project" value="TreeGrafter"/>
</dbReference>
<evidence type="ECO:0000256" key="6">
    <source>
        <dbReference type="SAM" id="MobiDB-lite"/>
    </source>
</evidence>
<accession>A0A7S2AZQ2</accession>
<dbReference type="EMBL" id="HBGS01008153">
    <property type="protein sequence ID" value="CAD9381041.1"/>
    <property type="molecule type" value="Transcribed_RNA"/>
</dbReference>
<evidence type="ECO:0000256" key="2">
    <source>
        <dbReference type="ARBA" id="ARBA00022741"/>
    </source>
</evidence>
<proteinExistence type="predicted"/>
<evidence type="ECO:0000256" key="3">
    <source>
        <dbReference type="ARBA" id="ARBA00022840"/>
    </source>
</evidence>
<dbReference type="Pfam" id="PF03133">
    <property type="entry name" value="TTL"/>
    <property type="match status" value="1"/>
</dbReference>
<dbReference type="GO" id="GO:0015631">
    <property type="term" value="F:tubulin binding"/>
    <property type="evidence" value="ECO:0007669"/>
    <property type="project" value="TreeGrafter"/>
</dbReference>
<evidence type="ECO:0000256" key="4">
    <source>
        <dbReference type="ARBA" id="ARBA00041448"/>
    </source>
</evidence>
<protein>
    <recommendedName>
        <fullName evidence="4">Tubulin--tyrosine ligase-like protein 5</fullName>
    </recommendedName>
</protein>
<dbReference type="GO" id="GO:0036064">
    <property type="term" value="C:ciliary basal body"/>
    <property type="evidence" value="ECO:0007669"/>
    <property type="project" value="TreeGrafter"/>
</dbReference>
<dbReference type="AlphaFoldDB" id="A0A7S2AZQ2"/>
<feature type="region of interest" description="Disordered" evidence="6">
    <location>
        <begin position="45"/>
        <end position="68"/>
    </location>
</feature>
<dbReference type="PANTHER" id="PTHR12241:SF145">
    <property type="entry name" value="TUBULIN POLYGLUTAMYLASE TTLL5"/>
    <property type="match status" value="1"/>
</dbReference>
<dbReference type="PANTHER" id="PTHR12241">
    <property type="entry name" value="TUBULIN POLYGLUTAMYLASE"/>
    <property type="match status" value="1"/>
</dbReference>
<dbReference type="GO" id="GO:0005524">
    <property type="term" value="F:ATP binding"/>
    <property type="evidence" value="ECO:0007669"/>
    <property type="project" value="UniProtKB-KW"/>
</dbReference>
<name>A0A7S2AZQ2_9STRA</name>
<keyword evidence="3" id="KW-0067">ATP-binding</keyword>
<comment type="catalytic activity">
    <reaction evidence="5">
        <text>L-glutamyl-[protein] + L-glutamate + ATP = gamma-L-glutamyl-L-glutamyl-[protein] + ADP + phosphate + H(+)</text>
        <dbReference type="Rhea" id="RHEA:60144"/>
        <dbReference type="Rhea" id="RHEA-COMP:10208"/>
        <dbReference type="Rhea" id="RHEA-COMP:15517"/>
        <dbReference type="ChEBI" id="CHEBI:15378"/>
        <dbReference type="ChEBI" id="CHEBI:29973"/>
        <dbReference type="ChEBI" id="CHEBI:29985"/>
        <dbReference type="ChEBI" id="CHEBI:30616"/>
        <dbReference type="ChEBI" id="CHEBI:43474"/>
        <dbReference type="ChEBI" id="CHEBI:143622"/>
        <dbReference type="ChEBI" id="CHEBI:456216"/>
    </reaction>
    <physiologicalReaction direction="left-to-right" evidence="5">
        <dbReference type="Rhea" id="RHEA:60145"/>
    </physiologicalReaction>
</comment>
<evidence type="ECO:0000256" key="5">
    <source>
        <dbReference type="ARBA" id="ARBA00049274"/>
    </source>
</evidence>
<dbReference type="PROSITE" id="PS51221">
    <property type="entry name" value="TTL"/>
    <property type="match status" value="1"/>
</dbReference>
<keyword evidence="1" id="KW-0436">Ligase</keyword>
<organism evidence="7">
    <name type="scientific">Octactis speculum</name>
    <dbReference type="NCBI Taxonomy" id="3111310"/>
    <lineage>
        <taxon>Eukaryota</taxon>
        <taxon>Sar</taxon>
        <taxon>Stramenopiles</taxon>
        <taxon>Ochrophyta</taxon>
        <taxon>Dictyochophyceae</taxon>
        <taxon>Dictyochales</taxon>
        <taxon>Dictyochaceae</taxon>
        <taxon>Octactis</taxon>
    </lineage>
</organism>
<evidence type="ECO:0000256" key="1">
    <source>
        <dbReference type="ARBA" id="ARBA00022598"/>
    </source>
</evidence>
<keyword evidence="2" id="KW-0547">Nucleotide-binding</keyword>
<dbReference type="GO" id="GO:0070740">
    <property type="term" value="F:tubulin-glutamic acid ligase activity"/>
    <property type="evidence" value="ECO:0007669"/>
    <property type="project" value="TreeGrafter"/>
</dbReference>
<dbReference type="Gene3D" id="3.30.470.20">
    <property type="entry name" value="ATP-grasp fold, B domain"/>
    <property type="match status" value="1"/>
</dbReference>
<sequence>MMFGRKFSLRVYVIILGGSSLDHVFVSREGLVKLAVQRYSEGSSSAAAPAHTTNSGWGRSFRAKRPQEDLSDEGIEDLSLEDLEAYFKERGWSYSYLWQHIREAVAVSMKALKPKWGRVGDLSTDRLKRIRTPKILGFDFLIDNNRRPWLIEV</sequence>
<evidence type="ECO:0000313" key="7">
    <source>
        <dbReference type="EMBL" id="CAD9381041.1"/>
    </source>
</evidence>
<feature type="compositionally biased region" description="Polar residues" evidence="6">
    <location>
        <begin position="45"/>
        <end position="57"/>
    </location>
</feature>